<feature type="domain" description="Kinesin motor" evidence="12">
    <location>
        <begin position="14"/>
        <end position="351"/>
    </location>
</feature>
<keyword evidence="14" id="KW-1185">Reference proteome</keyword>
<dbReference type="GO" id="GO:0090307">
    <property type="term" value="P:mitotic spindle assembly"/>
    <property type="evidence" value="ECO:0007669"/>
    <property type="project" value="TreeGrafter"/>
</dbReference>
<organism evidence="13 14">
    <name type="scientific">Aquatica leii</name>
    <dbReference type="NCBI Taxonomy" id="1421715"/>
    <lineage>
        <taxon>Eukaryota</taxon>
        <taxon>Metazoa</taxon>
        <taxon>Ecdysozoa</taxon>
        <taxon>Arthropoda</taxon>
        <taxon>Hexapoda</taxon>
        <taxon>Insecta</taxon>
        <taxon>Pterygota</taxon>
        <taxon>Neoptera</taxon>
        <taxon>Endopterygota</taxon>
        <taxon>Coleoptera</taxon>
        <taxon>Polyphaga</taxon>
        <taxon>Elateriformia</taxon>
        <taxon>Elateroidea</taxon>
        <taxon>Lampyridae</taxon>
        <taxon>Luciolinae</taxon>
        <taxon>Aquatica</taxon>
    </lineage>
</organism>
<evidence type="ECO:0000256" key="7">
    <source>
        <dbReference type="ARBA" id="ARBA00023212"/>
    </source>
</evidence>
<comment type="caution">
    <text evidence="13">The sequence shown here is derived from an EMBL/GenBank/DDBJ whole genome shotgun (WGS) entry which is preliminary data.</text>
</comment>
<dbReference type="GO" id="GO:0005524">
    <property type="term" value="F:ATP binding"/>
    <property type="evidence" value="ECO:0007669"/>
    <property type="project" value="UniProtKB-UniRule"/>
</dbReference>
<dbReference type="GO" id="GO:0008017">
    <property type="term" value="F:microtubule binding"/>
    <property type="evidence" value="ECO:0007669"/>
    <property type="project" value="InterPro"/>
</dbReference>
<feature type="compositionally biased region" description="Polar residues" evidence="11">
    <location>
        <begin position="827"/>
        <end position="840"/>
    </location>
</feature>
<accession>A0AAN7P1T1</accession>
<keyword evidence="2" id="KW-0963">Cytoplasm</keyword>
<evidence type="ECO:0000256" key="3">
    <source>
        <dbReference type="ARBA" id="ARBA00022701"/>
    </source>
</evidence>
<gene>
    <name evidence="13" type="ORF">RN001_015427</name>
</gene>
<dbReference type="SUPFAM" id="SSF52540">
    <property type="entry name" value="P-loop containing nucleoside triphosphate hydrolases"/>
    <property type="match status" value="1"/>
</dbReference>
<dbReference type="GO" id="GO:0051231">
    <property type="term" value="P:spindle elongation"/>
    <property type="evidence" value="ECO:0007669"/>
    <property type="project" value="TreeGrafter"/>
</dbReference>
<evidence type="ECO:0000256" key="9">
    <source>
        <dbReference type="PROSITE-ProRule" id="PRU00283"/>
    </source>
</evidence>
<keyword evidence="3" id="KW-0493">Microtubule</keyword>
<reference evidence="14" key="1">
    <citation type="submission" date="2023-01" db="EMBL/GenBank/DDBJ databases">
        <title>Key to firefly adult light organ development and bioluminescence: homeobox transcription factors regulate luciferase expression and transportation to peroxisome.</title>
        <authorList>
            <person name="Fu X."/>
        </authorList>
    </citation>
    <scope>NUCLEOTIDE SEQUENCE [LARGE SCALE GENOMIC DNA]</scope>
</reference>
<dbReference type="PANTHER" id="PTHR47970">
    <property type="entry name" value="KINESIN-LIKE PROTEIN KIF11"/>
    <property type="match status" value="1"/>
</dbReference>
<name>A0AAN7P1T1_9COLE</name>
<keyword evidence="10" id="KW-0175">Coiled coil</keyword>
<dbReference type="Proteomes" id="UP001353858">
    <property type="component" value="Unassembled WGS sequence"/>
</dbReference>
<keyword evidence="5 9" id="KW-0067">ATP-binding</keyword>
<evidence type="ECO:0000256" key="1">
    <source>
        <dbReference type="ARBA" id="ARBA00004245"/>
    </source>
</evidence>
<evidence type="ECO:0000256" key="4">
    <source>
        <dbReference type="ARBA" id="ARBA00022741"/>
    </source>
</evidence>
<dbReference type="InterPro" id="IPR047149">
    <property type="entry name" value="KIF11-like"/>
</dbReference>
<dbReference type="PROSITE" id="PS50067">
    <property type="entry name" value="KINESIN_MOTOR_2"/>
    <property type="match status" value="1"/>
</dbReference>
<feature type="coiled-coil region" evidence="10">
    <location>
        <begin position="367"/>
        <end position="438"/>
    </location>
</feature>
<evidence type="ECO:0000256" key="2">
    <source>
        <dbReference type="ARBA" id="ARBA00022490"/>
    </source>
</evidence>
<dbReference type="PANTHER" id="PTHR47970:SF12">
    <property type="entry name" value="KINESIN FAMILY MEMBER 11"/>
    <property type="match status" value="1"/>
</dbReference>
<comment type="similarity">
    <text evidence="8">Belongs to the TRAFAC class myosin-kinesin ATPase superfamily. Kinesin family. KIN-5/BimC subfamily.</text>
</comment>
<keyword evidence="7" id="KW-0206">Cytoskeleton</keyword>
<dbReference type="InterPro" id="IPR027417">
    <property type="entry name" value="P-loop_NTPase"/>
</dbReference>
<evidence type="ECO:0000313" key="14">
    <source>
        <dbReference type="Proteomes" id="UP001353858"/>
    </source>
</evidence>
<evidence type="ECO:0000256" key="10">
    <source>
        <dbReference type="SAM" id="Coils"/>
    </source>
</evidence>
<dbReference type="Gene3D" id="3.40.850.10">
    <property type="entry name" value="Kinesin motor domain"/>
    <property type="match status" value="1"/>
</dbReference>
<feature type="region of interest" description="Disordered" evidence="11">
    <location>
        <begin position="821"/>
        <end position="840"/>
    </location>
</feature>
<evidence type="ECO:0000256" key="11">
    <source>
        <dbReference type="SAM" id="MobiDB-lite"/>
    </source>
</evidence>
<comment type="subcellular location">
    <subcellularLocation>
        <location evidence="1">Cytoplasm</location>
        <location evidence="1">Cytoskeleton</location>
    </subcellularLocation>
</comment>
<dbReference type="SMART" id="SM00129">
    <property type="entry name" value="KISc"/>
    <property type="match status" value="1"/>
</dbReference>
<feature type="binding site" evidence="9">
    <location>
        <begin position="91"/>
        <end position="98"/>
    </location>
    <ligand>
        <name>ATP</name>
        <dbReference type="ChEBI" id="CHEBI:30616"/>
    </ligand>
</feature>
<dbReference type="GO" id="GO:0008574">
    <property type="term" value="F:plus-end-directed microtubule motor activity"/>
    <property type="evidence" value="ECO:0007669"/>
    <property type="project" value="TreeGrafter"/>
</dbReference>
<evidence type="ECO:0000256" key="5">
    <source>
        <dbReference type="ARBA" id="ARBA00022840"/>
    </source>
</evidence>
<dbReference type="EMBL" id="JARPUR010000007">
    <property type="protein sequence ID" value="KAK4873398.1"/>
    <property type="molecule type" value="Genomic_DNA"/>
</dbReference>
<dbReference type="AlphaFoldDB" id="A0AAN7P1T1"/>
<keyword evidence="6 9" id="KW-0505">Motor protein</keyword>
<evidence type="ECO:0000313" key="13">
    <source>
        <dbReference type="EMBL" id="KAK4873398.1"/>
    </source>
</evidence>
<dbReference type="GO" id="GO:0005876">
    <property type="term" value="C:spindle microtubule"/>
    <property type="evidence" value="ECO:0007669"/>
    <property type="project" value="TreeGrafter"/>
</dbReference>
<keyword evidence="4 9" id="KW-0547">Nucleotide-binding</keyword>
<dbReference type="PRINTS" id="PR00380">
    <property type="entry name" value="KINESINHEAVY"/>
</dbReference>
<dbReference type="InterPro" id="IPR001752">
    <property type="entry name" value="Kinesin_motor_dom"/>
</dbReference>
<sequence>MSSTSKNTESDTQPIQVFVRIRPFIEDEHRVSGIETSASKGVLVKGSFNKRFNFDRVFGHENEQSSIYDAVCKGYISEVISGYNCSVITYGPAFTGKTYTMTGAMPNITYDSQCSLNARNIYENDGLVEGCGLIPRFISELFEEVHSSTQRYTVWCTYFELYNEELRDLLSRNPNHIRLYDDPLNKGSTIVRGVEEVFVNNKFEVFKLLKQAQLKKEAVTKSPNENPIYSHTIFTVYVRTEETDSNGVEVMKMGKLSFYDLSGTEYITKSDRQGRESSNTSRSLLTLRRVVKALSEKSSHVPFRESKLTRILQNSLGGKTKTSIIANIAPGIQGIDETVATLQFAQSARTVNNKPEVNKKFPQKKLVAQYIDEIARLRKDLDSTRNQNGVWLHPENHEKLLDEIAQYKTTINAIEMKLNDYKEQIQMMNLNVQSACQDVNGYTSNLSTKVTEGQENASLLKTQEIELLNQIQDIITNCKQNINVETDWIEEPFAQHEKNVEHLRQTYNTHCEGFKRNLSSLENWIPNLSLSSTDEEDSDDMCDEAKNFMSAFEDRCSKMESTLKDRSTCDNVVKILEDCGRRSNVLLDTMANAKLNIRQRILSGIEQVQADLTEKKKQQLNLISNCQERVNQFKADTTGLIERAERDHEHSVNTLKIATNQIGEILSTDDSWNNHLNKHNTEATEKTKILQKQLGNISESVNIGTEKLLTKTHDAHQEQKRIVSEALEDAHKSIMDTDQQDVVFSEVTKKFQEQSKYDGLVLLDNFSQLETMIKCTDTNITEVNHAGDTPTRTQYKYPPGFKDITPKDKVLSRFRERLVENRDDVESFTTPEPDTSNENS</sequence>
<dbReference type="FunFam" id="3.40.850.10:FF:000019">
    <property type="entry name" value="Kinesin-like protein KIN-5D"/>
    <property type="match status" value="1"/>
</dbReference>
<evidence type="ECO:0000259" key="12">
    <source>
        <dbReference type="PROSITE" id="PS50067"/>
    </source>
</evidence>
<dbReference type="Pfam" id="PF00225">
    <property type="entry name" value="Kinesin"/>
    <property type="match status" value="1"/>
</dbReference>
<dbReference type="GO" id="GO:0072686">
    <property type="term" value="C:mitotic spindle"/>
    <property type="evidence" value="ECO:0007669"/>
    <property type="project" value="TreeGrafter"/>
</dbReference>
<proteinExistence type="inferred from homology"/>
<dbReference type="InterPro" id="IPR036961">
    <property type="entry name" value="Kinesin_motor_dom_sf"/>
</dbReference>
<dbReference type="GO" id="GO:0007018">
    <property type="term" value="P:microtubule-based movement"/>
    <property type="evidence" value="ECO:0007669"/>
    <property type="project" value="InterPro"/>
</dbReference>
<evidence type="ECO:0000256" key="6">
    <source>
        <dbReference type="ARBA" id="ARBA00023175"/>
    </source>
</evidence>
<evidence type="ECO:0000256" key="8">
    <source>
        <dbReference type="ARBA" id="ARBA00034704"/>
    </source>
</evidence>
<protein>
    <recommendedName>
        <fullName evidence="12">Kinesin motor domain-containing protein</fullName>
    </recommendedName>
</protein>